<evidence type="ECO:0008006" key="3">
    <source>
        <dbReference type="Google" id="ProtNLM"/>
    </source>
</evidence>
<gene>
    <name evidence="1" type="ORF">ACFFR3_46215</name>
</gene>
<comment type="caution">
    <text evidence="1">The sequence shown here is derived from an EMBL/GenBank/DDBJ whole genome shotgun (WGS) entry which is preliminary data.</text>
</comment>
<accession>A0ABV5P2X5</accession>
<dbReference type="Proteomes" id="UP001589568">
    <property type="component" value="Unassembled WGS sequence"/>
</dbReference>
<keyword evidence="2" id="KW-1185">Reference proteome</keyword>
<name>A0ABV5P2X5_9ACTN</name>
<evidence type="ECO:0000313" key="2">
    <source>
        <dbReference type="Proteomes" id="UP001589568"/>
    </source>
</evidence>
<dbReference type="RefSeq" id="WP_345410445.1">
    <property type="nucleotide sequence ID" value="NZ_BAAAXS010000002.1"/>
</dbReference>
<evidence type="ECO:0000313" key="1">
    <source>
        <dbReference type="EMBL" id="MFB9476933.1"/>
    </source>
</evidence>
<dbReference type="EMBL" id="JBHMCF010000057">
    <property type="protein sequence ID" value="MFB9476933.1"/>
    <property type="molecule type" value="Genomic_DNA"/>
</dbReference>
<organism evidence="1 2">
    <name type="scientific">Nonomuraea salmonea</name>
    <dbReference type="NCBI Taxonomy" id="46181"/>
    <lineage>
        <taxon>Bacteria</taxon>
        <taxon>Bacillati</taxon>
        <taxon>Actinomycetota</taxon>
        <taxon>Actinomycetes</taxon>
        <taxon>Streptosporangiales</taxon>
        <taxon>Streptosporangiaceae</taxon>
        <taxon>Nonomuraea</taxon>
    </lineage>
</organism>
<proteinExistence type="predicted"/>
<protein>
    <recommendedName>
        <fullName evidence="3">DUF1360 domain-containing protein</fullName>
    </recommendedName>
</protein>
<reference evidence="1 2" key="1">
    <citation type="submission" date="2024-09" db="EMBL/GenBank/DDBJ databases">
        <authorList>
            <person name="Sun Q."/>
            <person name="Mori K."/>
        </authorList>
    </citation>
    <scope>NUCLEOTIDE SEQUENCE [LARGE SCALE GENOMIC DNA]</scope>
    <source>
        <strain evidence="1 2">JCM 3324</strain>
    </source>
</reference>
<sequence length="97" mass="10340">MTILAALLALGATVRLTRLVTADVLTMPIRTYAADRWGEASRIAYLLSCPWCASMYVAPPVMATAHVWGGTVVWQVAAGALTASYLTGLAAEWLEAE</sequence>